<dbReference type="EMBL" id="CM035414">
    <property type="protein sequence ID" value="KAH7430336.1"/>
    <property type="molecule type" value="Genomic_DNA"/>
</dbReference>
<dbReference type="AlphaFoldDB" id="A0A8T2U8U3"/>
<reference evidence="1" key="1">
    <citation type="submission" date="2021-08" db="EMBL/GenBank/DDBJ databases">
        <title>WGS assembly of Ceratopteris richardii.</title>
        <authorList>
            <person name="Marchant D.B."/>
            <person name="Chen G."/>
            <person name="Jenkins J."/>
            <person name="Shu S."/>
            <person name="Leebens-Mack J."/>
            <person name="Grimwood J."/>
            <person name="Schmutz J."/>
            <person name="Soltis P."/>
            <person name="Soltis D."/>
            <person name="Chen Z.-H."/>
        </authorList>
    </citation>
    <scope>NUCLEOTIDE SEQUENCE</scope>
    <source>
        <strain evidence="1">Whitten #5841</strain>
        <tissue evidence="1">Leaf</tissue>
    </source>
</reference>
<organism evidence="1 2">
    <name type="scientific">Ceratopteris richardii</name>
    <name type="common">Triangle waterfern</name>
    <dbReference type="NCBI Taxonomy" id="49495"/>
    <lineage>
        <taxon>Eukaryota</taxon>
        <taxon>Viridiplantae</taxon>
        <taxon>Streptophyta</taxon>
        <taxon>Embryophyta</taxon>
        <taxon>Tracheophyta</taxon>
        <taxon>Polypodiopsida</taxon>
        <taxon>Polypodiidae</taxon>
        <taxon>Polypodiales</taxon>
        <taxon>Pteridineae</taxon>
        <taxon>Pteridaceae</taxon>
        <taxon>Parkerioideae</taxon>
        <taxon>Ceratopteris</taxon>
    </lineage>
</organism>
<dbReference type="Proteomes" id="UP000825935">
    <property type="component" value="Chromosome 9"/>
</dbReference>
<keyword evidence="2" id="KW-1185">Reference proteome</keyword>
<evidence type="ECO:0000313" key="1">
    <source>
        <dbReference type="EMBL" id="KAH7430336.1"/>
    </source>
</evidence>
<accession>A0A8T2U8U3</accession>
<gene>
    <name evidence="1" type="ORF">KP509_09G094200</name>
</gene>
<protein>
    <submittedName>
        <fullName evidence="1">Uncharacterized protein</fullName>
    </submittedName>
</protein>
<sequence length="107" mass="12653">MRNRRIRIILFLRGTPLSVNEEGGGMQKIALCRRYSLNSPLLNYETFSKVANQCFLLSQSPKDIRVEMAQCQQTKKDAEHQGWIHTEWQYTLCCHMQRFYCISLSRH</sequence>
<proteinExistence type="predicted"/>
<evidence type="ECO:0000313" key="2">
    <source>
        <dbReference type="Proteomes" id="UP000825935"/>
    </source>
</evidence>
<comment type="caution">
    <text evidence="1">The sequence shown here is derived from an EMBL/GenBank/DDBJ whole genome shotgun (WGS) entry which is preliminary data.</text>
</comment>
<name>A0A8T2U8U3_CERRI</name>